<dbReference type="EMBL" id="CAJNOU010004956">
    <property type="protein sequence ID" value="CAF1461426.1"/>
    <property type="molecule type" value="Genomic_DNA"/>
</dbReference>
<dbReference type="Proteomes" id="UP000663889">
    <property type="component" value="Unassembled WGS sequence"/>
</dbReference>
<comment type="caution">
    <text evidence="1">The sequence shown here is derived from an EMBL/GenBank/DDBJ whole genome shotgun (WGS) entry which is preliminary data.</text>
</comment>
<evidence type="ECO:0000313" key="2">
    <source>
        <dbReference type="Proteomes" id="UP000663889"/>
    </source>
</evidence>
<name>A0A815QCP8_9BILA</name>
<protein>
    <submittedName>
        <fullName evidence="1">Uncharacterized protein</fullName>
    </submittedName>
</protein>
<proteinExistence type="predicted"/>
<evidence type="ECO:0000313" key="1">
    <source>
        <dbReference type="EMBL" id="CAF1461426.1"/>
    </source>
</evidence>
<organism evidence="1 2">
    <name type="scientific">Rotaria sordida</name>
    <dbReference type="NCBI Taxonomy" id="392033"/>
    <lineage>
        <taxon>Eukaryota</taxon>
        <taxon>Metazoa</taxon>
        <taxon>Spiralia</taxon>
        <taxon>Gnathifera</taxon>
        <taxon>Rotifera</taxon>
        <taxon>Eurotatoria</taxon>
        <taxon>Bdelloidea</taxon>
        <taxon>Philodinida</taxon>
        <taxon>Philodinidae</taxon>
        <taxon>Rotaria</taxon>
    </lineage>
</organism>
<gene>
    <name evidence="1" type="ORF">SEV965_LOCUS34184</name>
</gene>
<accession>A0A815QCP8</accession>
<feature type="non-terminal residue" evidence="1">
    <location>
        <position position="1"/>
    </location>
</feature>
<sequence length="39" mass="4751">MVFLYLRLVFSRRTFNHPTLLCKYDQEANTEFVPPEMRS</sequence>
<reference evidence="1" key="1">
    <citation type="submission" date="2021-02" db="EMBL/GenBank/DDBJ databases">
        <authorList>
            <person name="Nowell W R."/>
        </authorList>
    </citation>
    <scope>NUCLEOTIDE SEQUENCE</scope>
</reference>
<dbReference type="AlphaFoldDB" id="A0A815QCP8"/>